<comment type="caution">
    <text evidence="2">The sequence shown here is derived from an EMBL/GenBank/DDBJ whole genome shotgun (WGS) entry which is preliminary data.</text>
</comment>
<proteinExistence type="predicted"/>
<evidence type="ECO:0000313" key="3">
    <source>
        <dbReference type="Proteomes" id="UP001550044"/>
    </source>
</evidence>
<accession>A0ABV2UGV7</accession>
<feature type="region of interest" description="Disordered" evidence="1">
    <location>
        <begin position="1"/>
        <end position="25"/>
    </location>
</feature>
<organism evidence="2 3">
    <name type="scientific">Streptomyces sp. 900116325</name>
    <dbReference type="NCBI Taxonomy" id="3154295"/>
    <lineage>
        <taxon>Bacteria</taxon>
        <taxon>Bacillati</taxon>
        <taxon>Actinomycetota</taxon>
        <taxon>Actinomycetes</taxon>
        <taxon>Kitasatosporales</taxon>
        <taxon>Streptomycetaceae</taxon>
        <taxon>Streptomyces</taxon>
    </lineage>
</organism>
<dbReference type="RefSeq" id="WP_356504763.1">
    <property type="nucleotide sequence ID" value="NZ_JBEXEF010000080.1"/>
</dbReference>
<gene>
    <name evidence="2" type="ORF">ABZV61_28825</name>
</gene>
<keyword evidence="3" id="KW-1185">Reference proteome</keyword>
<reference evidence="2 3" key="1">
    <citation type="submission" date="2024-06" db="EMBL/GenBank/DDBJ databases">
        <title>The Natural Products Discovery Center: Release of the First 8490 Sequenced Strains for Exploring Actinobacteria Biosynthetic Diversity.</title>
        <authorList>
            <person name="Kalkreuter E."/>
            <person name="Kautsar S.A."/>
            <person name="Yang D."/>
            <person name="Bader C.D."/>
            <person name="Teijaro C.N."/>
            <person name="Fluegel L."/>
            <person name="Davis C.M."/>
            <person name="Simpson J.R."/>
            <person name="Lauterbach L."/>
            <person name="Steele A.D."/>
            <person name="Gui C."/>
            <person name="Meng S."/>
            <person name="Li G."/>
            <person name="Viehrig K."/>
            <person name="Ye F."/>
            <person name="Su P."/>
            <person name="Kiefer A.F."/>
            <person name="Nichols A."/>
            <person name="Cepeda A.J."/>
            <person name="Yan W."/>
            <person name="Fan B."/>
            <person name="Jiang Y."/>
            <person name="Adhikari A."/>
            <person name="Zheng C.-J."/>
            <person name="Schuster L."/>
            <person name="Cowan T.M."/>
            <person name="Smanski M.J."/>
            <person name="Chevrette M.G."/>
            <person name="De Carvalho L.P.S."/>
            <person name="Shen B."/>
        </authorList>
    </citation>
    <scope>NUCLEOTIDE SEQUENCE [LARGE SCALE GENOMIC DNA]</scope>
    <source>
        <strain evidence="2 3">NPDC005137</strain>
    </source>
</reference>
<name>A0ABV2UGV7_9ACTN</name>
<evidence type="ECO:0000256" key="1">
    <source>
        <dbReference type="SAM" id="MobiDB-lite"/>
    </source>
</evidence>
<dbReference type="Proteomes" id="UP001550044">
    <property type="component" value="Unassembled WGS sequence"/>
</dbReference>
<dbReference type="EMBL" id="JBEXIP010000029">
    <property type="protein sequence ID" value="MET8436711.1"/>
    <property type="molecule type" value="Genomic_DNA"/>
</dbReference>
<evidence type="ECO:0000313" key="2">
    <source>
        <dbReference type="EMBL" id="MET8436711.1"/>
    </source>
</evidence>
<protein>
    <submittedName>
        <fullName evidence="2">Uncharacterized protein</fullName>
    </submittedName>
</protein>
<sequence length="84" mass="9171">MSDPGHEVQPQNTADTESRLAPATSRHIRVPLHAAQHVPDDGNTEIVEHGHDPAEHPNLLLRKPAAIATRWKSPETAAMPVGHR</sequence>